<dbReference type="Gene3D" id="3.40.50.1000">
    <property type="entry name" value="HAD superfamily/HAD-like"/>
    <property type="match status" value="1"/>
</dbReference>
<gene>
    <name evidence="1" type="ORF">ET989_13125</name>
</gene>
<accession>A0A4Q9KBB7</accession>
<dbReference type="InterPro" id="IPR006549">
    <property type="entry name" value="HAD-SF_hydro_IIIA"/>
</dbReference>
<dbReference type="GO" id="GO:0008967">
    <property type="term" value="F:phosphoglycolate phosphatase activity"/>
    <property type="evidence" value="ECO:0007669"/>
    <property type="project" value="TreeGrafter"/>
</dbReference>
<proteinExistence type="predicted"/>
<dbReference type="SUPFAM" id="SSF56784">
    <property type="entry name" value="HAD-like"/>
    <property type="match status" value="1"/>
</dbReference>
<sequence length="208" mass="22935">MARNGSGRLWLRHIRPDFVIDAVAHLTAEDVRRVAPDATALCFDIDGTVTDYHAPAVTEAEASHLATLREAGYQIFVVSNCYGQRAREVHRLFEPYVTGVFTPEDCVDPADPKPNPRKHGKPAPDMILAATARAQIPPDHVVMVGDQLFKDVLSARRAGVRALLVPRLGPSDHNGVRYLQRPVERVLRPLLGLPAGKRSWPHTLTPVP</sequence>
<dbReference type="GO" id="GO:0006281">
    <property type="term" value="P:DNA repair"/>
    <property type="evidence" value="ECO:0007669"/>
    <property type="project" value="TreeGrafter"/>
</dbReference>
<organism evidence="1 2">
    <name type="scientific">Propioniciclava sinopodophylli</name>
    <dbReference type="NCBI Taxonomy" id="1837344"/>
    <lineage>
        <taxon>Bacteria</taxon>
        <taxon>Bacillati</taxon>
        <taxon>Actinomycetota</taxon>
        <taxon>Actinomycetes</taxon>
        <taxon>Propionibacteriales</taxon>
        <taxon>Propionibacteriaceae</taxon>
        <taxon>Propioniciclava</taxon>
    </lineage>
</organism>
<reference evidence="1 2" key="1">
    <citation type="submission" date="2019-01" db="EMBL/GenBank/DDBJ databases">
        <title>Lactibacter flavus gen. nov., sp. nov., a novel bacterium of the family Propionibacteriaceae isolated from raw milk and dairy products.</title>
        <authorList>
            <person name="Huptas C."/>
            <person name="Wenning M."/>
            <person name="Breitenwieser F."/>
            <person name="Doll E."/>
            <person name="Von Neubeck M."/>
            <person name="Busse H.-J."/>
            <person name="Scherer S."/>
        </authorList>
    </citation>
    <scope>NUCLEOTIDE SEQUENCE [LARGE SCALE GENOMIC DNA]</scope>
    <source>
        <strain evidence="1 2">KCTC 33808</strain>
    </source>
</reference>
<dbReference type="PANTHER" id="PTHR43434:SF1">
    <property type="entry name" value="PHOSPHOGLYCOLATE PHOSPHATASE"/>
    <property type="match status" value="1"/>
</dbReference>
<name>A0A4Q9KBB7_9ACTN</name>
<dbReference type="InterPro" id="IPR036412">
    <property type="entry name" value="HAD-like_sf"/>
</dbReference>
<comment type="caution">
    <text evidence="1">The sequence shown here is derived from an EMBL/GenBank/DDBJ whole genome shotgun (WGS) entry which is preliminary data.</text>
</comment>
<dbReference type="Pfam" id="PF13242">
    <property type="entry name" value="Hydrolase_like"/>
    <property type="match status" value="1"/>
</dbReference>
<dbReference type="InterPro" id="IPR050155">
    <property type="entry name" value="HAD-like_hydrolase_sf"/>
</dbReference>
<dbReference type="EMBL" id="SDMQ01000016">
    <property type="protein sequence ID" value="TBT82897.1"/>
    <property type="molecule type" value="Genomic_DNA"/>
</dbReference>
<keyword evidence="1" id="KW-0378">Hydrolase</keyword>
<evidence type="ECO:0000313" key="2">
    <source>
        <dbReference type="Proteomes" id="UP000292373"/>
    </source>
</evidence>
<evidence type="ECO:0000313" key="1">
    <source>
        <dbReference type="EMBL" id="TBT82897.1"/>
    </source>
</evidence>
<dbReference type="Proteomes" id="UP000292373">
    <property type="component" value="Unassembled WGS sequence"/>
</dbReference>
<dbReference type="OrthoDB" id="9810449at2"/>
<dbReference type="InterPro" id="IPR023214">
    <property type="entry name" value="HAD_sf"/>
</dbReference>
<keyword evidence="2" id="KW-1185">Reference proteome</keyword>
<dbReference type="PANTHER" id="PTHR43434">
    <property type="entry name" value="PHOSPHOGLYCOLATE PHOSPHATASE"/>
    <property type="match status" value="1"/>
</dbReference>
<dbReference type="AlphaFoldDB" id="A0A4Q9KBB7"/>
<dbReference type="NCBIfam" id="TIGR01662">
    <property type="entry name" value="HAD-SF-IIIA"/>
    <property type="match status" value="1"/>
</dbReference>
<protein>
    <submittedName>
        <fullName evidence="1">HAD-IIIA family hydrolase</fullName>
    </submittedName>
</protein>
<dbReference type="RefSeq" id="WP_131169725.1">
    <property type="nucleotide sequence ID" value="NZ_SDMQ01000016.1"/>
</dbReference>